<evidence type="ECO:0000313" key="2">
    <source>
        <dbReference type="EMBL" id="EWS76399.1"/>
    </source>
</evidence>
<dbReference type="AlphaFoldDB" id="W7XLJ5"/>
<dbReference type="KEGG" id="tet:TTHERM_000024438"/>
<keyword evidence="1" id="KW-0472">Membrane</keyword>
<keyword evidence="3" id="KW-1185">Reference proteome</keyword>
<dbReference type="Proteomes" id="UP000009168">
    <property type="component" value="Unassembled WGS sequence"/>
</dbReference>
<feature type="transmembrane region" description="Helical" evidence="1">
    <location>
        <begin position="46"/>
        <end position="69"/>
    </location>
</feature>
<organism evidence="2 3">
    <name type="scientific">Tetrahymena thermophila (strain SB210)</name>
    <dbReference type="NCBI Taxonomy" id="312017"/>
    <lineage>
        <taxon>Eukaryota</taxon>
        <taxon>Sar</taxon>
        <taxon>Alveolata</taxon>
        <taxon>Ciliophora</taxon>
        <taxon>Intramacronucleata</taxon>
        <taxon>Oligohymenophorea</taxon>
        <taxon>Hymenostomatida</taxon>
        <taxon>Tetrahymenina</taxon>
        <taxon>Tetrahymenidae</taxon>
        <taxon>Tetrahymena</taxon>
    </lineage>
</organism>
<protein>
    <submittedName>
        <fullName evidence="2">Transmembrane protein, putative</fullName>
    </submittedName>
</protein>
<dbReference type="EMBL" id="GG662845">
    <property type="protein sequence ID" value="EWS76399.1"/>
    <property type="molecule type" value="Genomic_DNA"/>
</dbReference>
<dbReference type="InParanoid" id="W7XLJ5"/>
<keyword evidence="1" id="KW-1133">Transmembrane helix</keyword>
<dbReference type="RefSeq" id="XP_012651183.1">
    <property type="nucleotide sequence ID" value="XM_012795729.1"/>
</dbReference>
<keyword evidence="1 2" id="KW-0812">Transmembrane</keyword>
<name>W7XLJ5_TETTS</name>
<proteinExistence type="predicted"/>
<evidence type="ECO:0000313" key="3">
    <source>
        <dbReference type="Proteomes" id="UP000009168"/>
    </source>
</evidence>
<sequence>MSEFVSKSNHYSSVTSENCEKAYLRTQDYTFYYFSFLQQKIVFKFYYFQAKLFAIFCSNCMRVGLFALYTQGWISIRQKLNGLIPRREYYWHLIFFLPGVQRTLSFRENNPLPPLLKIQTVHFKSFLLTHTNSFYFYQFICISQNQESF</sequence>
<accession>W7XLJ5</accession>
<reference evidence="3" key="1">
    <citation type="journal article" date="2006" name="PLoS Biol.">
        <title>Macronuclear genome sequence of the ciliate Tetrahymena thermophila, a model eukaryote.</title>
        <authorList>
            <person name="Eisen J.A."/>
            <person name="Coyne R.S."/>
            <person name="Wu M."/>
            <person name="Wu D."/>
            <person name="Thiagarajan M."/>
            <person name="Wortman J.R."/>
            <person name="Badger J.H."/>
            <person name="Ren Q."/>
            <person name="Amedeo P."/>
            <person name="Jones K.M."/>
            <person name="Tallon L.J."/>
            <person name="Delcher A.L."/>
            <person name="Salzberg S.L."/>
            <person name="Silva J.C."/>
            <person name="Haas B.J."/>
            <person name="Majoros W.H."/>
            <person name="Farzad M."/>
            <person name="Carlton J.M."/>
            <person name="Smith R.K. Jr."/>
            <person name="Garg J."/>
            <person name="Pearlman R.E."/>
            <person name="Karrer K.M."/>
            <person name="Sun L."/>
            <person name="Manning G."/>
            <person name="Elde N.C."/>
            <person name="Turkewitz A.P."/>
            <person name="Asai D.J."/>
            <person name="Wilkes D.E."/>
            <person name="Wang Y."/>
            <person name="Cai H."/>
            <person name="Collins K."/>
            <person name="Stewart B.A."/>
            <person name="Lee S.R."/>
            <person name="Wilamowska K."/>
            <person name="Weinberg Z."/>
            <person name="Ruzzo W.L."/>
            <person name="Wloga D."/>
            <person name="Gaertig J."/>
            <person name="Frankel J."/>
            <person name="Tsao C.-C."/>
            <person name="Gorovsky M.A."/>
            <person name="Keeling P.J."/>
            <person name="Waller R.F."/>
            <person name="Patron N.J."/>
            <person name="Cherry J.M."/>
            <person name="Stover N.A."/>
            <person name="Krieger C.J."/>
            <person name="del Toro C."/>
            <person name="Ryder H.F."/>
            <person name="Williamson S.C."/>
            <person name="Barbeau R.A."/>
            <person name="Hamilton E.P."/>
            <person name="Orias E."/>
        </authorList>
    </citation>
    <scope>NUCLEOTIDE SEQUENCE [LARGE SCALE GENOMIC DNA]</scope>
    <source>
        <strain evidence="3">SB210</strain>
    </source>
</reference>
<evidence type="ECO:0000256" key="1">
    <source>
        <dbReference type="SAM" id="Phobius"/>
    </source>
</evidence>
<gene>
    <name evidence="2" type="ORF">TTHERM_000024438</name>
</gene>
<dbReference type="GeneID" id="24436864"/>